<feature type="region of interest" description="Disordered" evidence="8">
    <location>
        <begin position="581"/>
        <end position="610"/>
    </location>
</feature>
<evidence type="ECO:0000256" key="4">
    <source>
        <dbReference type="ARBA" id="ARBA00022771"/>
    </source>
</evidence>
<dbReference type="AlphaFoldDB" id="A0A553NF43"/>
<dbReference type="PROSITE" id="PS50157">
    <property type="entry name" value="ZINC_FINGER_C2H2_2"/>
    <property type="match status" value="2"/>
</dbReference>
<dbReference type="Gene3D" id="3.30.160.60">
    <property type="entry name" value="Classic Zinc Finger"/>
    <property type="match status" value="2"/>
</dbReference>
<feature type="domain" description="C2H2-type" evidence="9">
    <location>
        <begin position="722"/>
        <end position="749"/>
    </location>
</feature>
<comment type="caution">
    <text evidence="10">The sequence shown here is derived from an EMBL/GenBank/DDBJ whole genome shotgun (WGS) entry which is preliminary data.</text>
</comment>
<dbReference type="PANTHER" id="PTHR16515:SF66">
    <property type="entry name" value="C2H2-TYPE DOMAIN-CONTAINING PROTEIN"/>
    <property type="match status" value="1"/>
</dbReference>
<keyword evidence="5" id="KW-0862">Zinc</keyword>
<dbReference type="PROSITE" id="PS00028">
    <property type="entry name" value="ZINC_FINGER_C2H2_1"/>
    <property type="match status" value="4"/>
</dbReference>
<dbReference type="EMBL" id="VCGU01000458">
    <property type="protein sequence ID" value="TRY64018.1"/>
    <property type="molecule type" value="Genomic_DNA"/>
</dbReference>
<evidence type="ECO:0000256" key="8">
    <source>
        <dbReference type="SAM" id="MobiDB-lite"/>
    </source>
</evidence>
<evidence type="ECO:0000256" key="5">
    <source>
        <dbReference type="ARBA" id="ARBA00022833"/>
    </source>
</evidence>
<dbReference type="PANTHER" id="PTHR16515">
    <property type="entry name" value="PR DOMAIN ZINC FINGER PROTEIN"/>
    <property type="match status" value="1"/>
</dbReference>
<protein>
    <recommendedName>
        <fullName evidence="9">C2H2-type domain-containing protein</fullName>
    </recommendedName>
</protein>
<evidence type="ECO:0000259" key="9">
    <source>
        <dbReference type="PROSITE" id="PS50157"/>
    </source>
</evidence>
<evidence type="ECO:0000313" key="11">
    <source>
        <dbReference type="Proteomes" id="UP000318571"/>
    </source>
</evidence>
<comment type="subcellular location">
    <subcellularLocation>
        <location evidence="1">Nucleus</location>
    </subcellularLocation>
</comment>
<reference evidence="10 11" key="1">
    <citation type="journal article" date="2018" name="Nat. Ecol. Evol.">
        <title>Genomic signatures of mitonuclear coevolution across populations of Tigriopus californicus.</title>
        <authorList>
            <person name="Barreto F.S."/>
            <person name="Watson E.T."/>
            <person name="Lima T.G."/>
            <person name="Willett C.S."/>
            <person name="Edmands S."/>
            <person name="Li W."/>
            <person name="Burton R.S."/>
        </authorList>
    </citation>
    <scope>NUCLEOTIDE SEQUENCE [LARGE SCALE GENOMIC DNA]</scope>
    <source>
        <strain evidence="10 11">San Diego</strain>
    </source>
</reference>
<feature type="compositionally biased region" description="Basic residues" evidence="8">
    <location>
        <begin position="599"/>
        <end position="608"/>
    </location>
</feature>
<dbReference type="InterPro" id="IPR036236">
    <property type="entry name" value="Znf_C2H2_sf"/>
</dbReference>
<feature type="domain" description="C2H2-type" evidence="9">
    <location>
        <begin position="757"/>
        <end position="785"/>
    </location>
</feature>
<keyword evidence="2" id="KW-0479">Metal-binding</keyword>
<dbReference type="STRING" id="6832.A0A553NF43"/>
<evidence type="ECO:0000313" key="10">
    <source>
        <dbReference type="EMBL" id="TRY64018.1"/>
    </source>
</evidence>
<accession>A0A553NF43</accession>
<proteinExistence type="predicted"/>
<keyword evidence="6" id="KW-0539">Nucleus</keyword>
<dbReference type="GO" id="GO:0005634">
    <property type="term" value="C:nucleus"/>
    <property type="evidence" value="ECO:0007669"/>
    <property type="project" value="UniProtKB-SubCell"/>
</dbReference>
<dbReference type="Proteomes" id="UP000318571">
    <property type="component" value="Chromosome 10"/>
</dbReference>
<evidence type="ECO:0000256" key="6">
    <source>
        <dbReference type="ARBA" id="ARBA00023242"/>
    </source>
</evidence>
<keyword evidence="4 7" id="KW-0863">Zinc-finger</keyword>
<keyword evidence="11" id="KW-1185">Reference proteome</keyword>
<sequence length="871" mass="95912">MASSSTASLADLGVTVSSLDPMVSSQSSSTAWIHTVSVSDNFSNVVVSDASSLSEPMLLPFSSVMLPSTPTAGILSSKSHHPLGKFSHEPLLTKMPPEDHNTGPLADIVKSPFLHFESQSSTLGGSGLDWGDSKCQTPTLTTLASPMMGKRSKVNHSVLNHPSQPLNLIEGHSEPAKTIYMISDVKTPTMEPAGLSIKLLDEMMPNGASTSHHKLMPGNLSLVMPSVTPTLVSTSNPVMSNSLFGSPHVTDSSYPCLTKMVTSSQDMNLSLPNYELVSDSLDLSLSFPGLTSPTPAKLKPQSSFSLLEPMNMRCLSETAVCQPGPSPRVIEDGSGTSLRLLSNAEPVRLMPGGREQMTASPQQIFNGSVSSISLPNPLSGNSEPVKEKKNVVQPISCFKCTECGFLGLSHKQVEDHALFEHEFDLTEDNEEWLVVAQRESIKLECPFCPNKFNAEGSRSFKVHVLDDHGVNETEADKHFRDGHQKRRTKTLEWMKAKRAEEKEERRRARRDVLEAYVDEQGQLRVRNTTKGKKNIVDDVAPTPTSSNAMNTPNVDVSANEYVDALEIGKKIAKSKKLAKLGSLPDPVPQAGGSSSSPISRRKVGRPKGSRTVGLTKLKRVNRNIELSDERMGTECGLHACANRFKCADKLEYHRKCHLNSETLLCLECQNEFSHWKPLALHLWSKHKIDMELFKCDQCEVFRSFSNAKLQAHKVCHNTERTFLCDDCGKGFKSKKNLRHHQQIHRRKNNPDENPAKFVCQICQRAFREFRLLRHHTNNVHEKLKPHLCNYCGYSAEHNRKSQSTSKELARKVKTESADSTTLTPTSVVVVVSSNDTSTTPPISRVLSMVGDISSEIDPSGGIQIHSSESLD</sequence>
<dbReference type="FunFam" id="3.30.160.60:FF:000100">
    <property type="entry name" value="Zinc finger 45-like"/>
    <property type="match status" value="1"/>
</dbReference>
<evidence type="ECO:0000256" key="2">
    <source>
        <dbReference type="ARBA" id="ARBA00022723"/>
    </source>
</evidence>
<dbReference type="GO" id="GO:0010468">
    <property type="term" value="P:regulation of gene expression"/>
    <property type="evidence" value="ECO:0007669"/>
    <property type="project" value="TreeGrafter"/>
</dbReference>
<evidence type="ECO:0000256" key="1">
    <source>
        <dbReference type="ARBA" id="ARBA00004123"/>
    </source>
</evidence>
<dbReference type="SMART" id="SM00355">
    <property type="entry name" value="ZnF_C2H2"/>
    <property type="match status" value="7"/>
</dbReference>
<name>A0A553NF43_TIGCA</name>
<dbReference type="InterPro" id="IPR050331">
    <property type="entry name" value="Zinc_finger"/>
</dbReference>
<dbReference type="SUPFAM" id="SSF57667">
    <property type="entry name" value="beta-beta-alpha zinc fingers"/>
    <property type="match status" value="2"/>
</dbReference>
<evidence type="ECO:0000256" key="7">
    <source>
        <dbReference type="PROSITE-ProRule" id="PRU00042"/>
    </source>
</evidence>
<dbReference type="GO" id="GO:0008270">
    <property type="term" value="F:zinc ion binding"/>
    <property type="evidence" value="ECO:0007669"/>
    <property type="project" value="UniProtKB-KW"/>
</dbReference>
<dbReference type="InterPro" id="IPR013087">
    <property type="entry name" value="Znf_C2H2_type"/>
</dbReference>
<keyword evidence="3" id="KW-0677">Repeat</keyword>
<gene>
    <name evidence="10" type="ORF">TCAL_05571</name>
</gene>
<organism evidence="10 11">
    <name type="scientific">Tigriopus californicus</name>
    <name type="common">Marine copepod</name>
    <dbReference type="NCBI Taxonomy" id="6832"/>
    <lineage>
        <taxon>Eukaryota</taxon>
        <taxon>Metazoa</taxon>
        <taxon>Ecdysozoa</taxon>
        <taxon>Arthropoda</taxon>
        <taxon>Crustacea</taxon>
        <taxon>Multicrustacea</taxon>
        <taxon>Hexanauplia</taxon>
        <taxon>Copepoda</taxon>
        <taxon>Harpacticoida</taxon>
        <taxon>Harpacticidae</taxon>
        <taxon>Tigriopus</taxon>
    </lineage>
</organism>
<evidence type="ECO:0000256" key="3">
    <source>
        <dbReference type="ARBA" id="ARBA00022737"/>
    </source>
</evidence>